<organism evidence="3 4">
    <name type="scientific">Cyanobium usitatum str. Tous</name>
    <dbReference type="NCBI Taxonomy" id="2116684"/>
    <lineage>
        <taxon>Bacteria</taxon>
        <taxon>Bacillati</taxon>
        <taxon>Cyanobacteriota</taxon>
        <taxon>Cyanophyceae</taxon>
        <taxon>Synechococcales</taxon>
        <taxon>Prochlorococcaceae</taxon>
        <taxon>Cyanobium</taxon>
    </lineage>
</organism>
<dbReference type="InterPro" id="IPR010982">
    <property type="entry name" value="Lambda_DNA-bd_dom_sf"/>
</dbReference>
<dbReference type="InterPro" id="IPR025194">
    <property type="entry name" value="RodZ-like_C"/>
</dbReference>
<protein>
    <recommendedName>
        <fullName evidence="2">Cytoskeleton protein RodZ-like C-terminal domain-containing protein</fullName>
    </recommendedName>
</protein>
<dbReference type="Pfam" id="PF13413">
    <property type="entry name" value="HTH_25"/>
    <property type="match status" value="1"/>
</dbReference>
<dbReference type="Proteomes" id="UP000243002">
    <property type="component" value="Unassembled WGS sequence"/>
</dbReference>
<evidence type="ECO:0000259" key="2">
    <source>
        <dbReference type="Pfam" id="PF13464"/>
    </source>
</evidence>
<evidence type="ECO:0000256" key="1">
    <source>
        <dbReference type="SAM" id="MobiDB-lite"/>
    </source>
</evidence>
<feature type="domain" description="Cytoskeleton protein RodZ-like C-terminal" evidence="2">
    <location>
        <begin position="186"/>
        <end position="247"/>
    </location>
</feature>
<dbReference type="Pfam" id="PF13464">
    <property type="entry name" value="RodZ_C"/>
    <property type="match status" value="1"/>
</dbReference>
<reference evidence="3 4" key="1">
    <citation type="journal article" date="2018" name="Environ. Microbiol.">
        <title>Ecological and genomic features of two widespread freshwater picocyanobacteria.</title>
        <authorList>
            <person name="Cabello-Yeves P.J."/>
            <person name="Picazo A."/>
            <person name="Camacho A."/>
            <person name="Callieri C."/>
            <person name="Rosselli R."/>
            <person name="Roda-Garcia J.J."/>
            <person name="Coutinho F.H."/>
            <person name="Rodriguez-Valera F."/>
        </authorList>
    </citation>
    <scope>NUCLEOTIDE SEQUENCE [LARGE SCALE GENOMIC DNA]</scope>
    <source>
        <strain evidence="3 4">Tous</strain>
    </source>
</reference>
<dbReference type="Gene3D" id="1.10.260.40">
    <property type="entry name" value="lambda repressor-like DNA-binding domains"/>
    <property type="match status" value="1"/>
</dbReference>
<dbReference type="GO" id="GO:0003677">
    <property type="term" value="F:DNA binding"/>
    <property type="evidence" value="ECO:0007669"/>
    <property type="project" value="InterPro"/>
</dbReference>
<feature type="compositionally biased region" description="Basic and acidic residues" evidence="1">
    <location>
        <begin position="168"/>
        <end position="178"/>
    </location>
</feature>
<proteinExistence type="predicted"/>
<keyword evidence="4" id="KW-1185">Reference proteome</keyword>
<feature type="compositionally biased region" description="Low complexity" evidence="1">
    <location>
        <begin position="152"/>
        <end position="161"/>
    </location>
</feature>
<dbReference type="EMBL" id="PXXO01000001">
    <property type="protein sequence ID" value="PSJ07269.1"/>
    <property type="molecule type" value="Genomic_DNA"/>
</dbReference>
<evidence type="ECO:0000313" key="4">
    <source>
        <dbReference type="Proteomes" id="UP000243002"/>
    </source>
</evidence>
<dbReference type="InterPro" id="IPR050400">
    <property type="entry name" value="Bact_Cytoskel_RodZ"/>
</dbReference>
<dbReference type="AlphaFoldDB" id="A0A2P7N1D5"/>
<accession>A0A2P7N1D5</accession>
<evidence type="ECO:0000313" key="3">
    <source>
        <dbReference type="EMBL" id="PSJ07269.1"/>
    </source>
</evidence>
<dbReference type="PANTHER" id="PTHR34475">
    <property type="match status" value="1"/>
</dbReference>
<comment type="caution">
    <text evidence="3">The sequence shown here is derived from an EMBL/GenBank/DDBJ whole genome shotgun (WGS) entry which is preliminary data.</text>
</comment>
<gene>
    <name evidence="3" type="ORF">C7K55_00510</name>
</gene>
<dbReference type="OrthoDB" id="422634at2"/>
<dbReference type="PANTHER" id="PTHR34475:SF1">
    <property type="entry name" value="CYTOSKELETON PROTEIN RODZ"/>
    <property type="match status" value="1"/>
</dbReference>
<sequence length="260" mass="27899">MSKSAELAVLVSDSPNPEALSALRCLGQTLRQGREVQGLELAVLAARLNMGVEQLQALEEADASRLPEPVFVIAQARRIASSLAINIDGPLQTLRDSGQFQAKPIKVAKLTQRAPTRPAQTSGRLAITAAILVALSGAGAAGWQQWQRHQARPTQPQAQPQLLGEISPADRSRKRESGSLKPDQLQLTSSQPSWLEIKTKTGTTLFRGTFTGERSFPLGSGLEVLAGRPDLVRTQMGGGAPQPLGPIDQVRWRSFRAPAP</sequence>
<feature type="region of interest" description="Disordered" evidence="1">
    <location>
        <begin position="144"/>
        <end position="188"/>
    </location>
</feature>
<name>A0A2P7N1D5_9CYAN</name>